<comment type="caution">
    <text evidence="1">The sequence shown here is derived from an EMBL/GenBank/DDBJ whole genome shotgun (WGS) entry which is preliminary data.</text>
</comment>
<organism evidence="1">
    <name type="scientific">bioreactor metagenome</name>
    <dbReference type="NCBI Taxonomy" id="1076179"/>
    <lineage>
        <taxon>unclassified sequences</taxon>
        <taxon>metagenomes</taxon>
        <taxon>ecological metagenomes</taxon>
    </lineage>
</organism>
<gene>
    <name evidence="1" type="ORF">SDC9_105884</name>
</gene>
<reference evidence="1" key="1">
    <citation type="submission" date="2019-08" db="EMBL/GenBank/DDBJ databases">
        <authorList>
            <person name="Kucharzyk K."/>
            <person name="Murdoch R.W."/>
            <person name="Higgins S."/>
            <person name="Loffler F."/>
        </authorList>
    </citation>
    <scope>NUCLEOTIDE SEQUENCE</scope>
</reference>
<dbReference type="InterPro" id="IPR026341">
    <property type="entry name" value="T9SS_type_B"/>
</dbReference>
<dbReference type="EMBL" id="VSSQ01017096">
    <property type="protein sequence ID" value="MPM59046.1"/>
    <property type="molecule type" value="Genomic_DNA"/>
</dbReference>
<name>A0A645B1V0_9ZZZZ</name>
<proteinExistence type="predicted"/>
<accession>A0A645B1V0</accession>
<dbReference type="AlphaFoldDB" id="A0A645B1V0"/>
<protein>
    <recommendedName>
        <fullName evidence="2">Gliding motility-associated C-terminal domain-containing protein</fullName>
    </recommendedName>
</protein>
<evidence type="ECO:0000313" key="1">
    <source>
        <dbReference type="EMBL" id="MPM59046.1"/>
    </source>
</evidence>
<dbReference type="Pfam" id="PF13585">
    <property type="entry name" value="CHU_C"/>
    <property type="match status" value="1"/>
</dbReference>
<sequence length="121" mass="13895">MLICSFTGVKADGGDTIYEGVNLSEEFLLYMPNAFSPNGDGHNDYFAPVGVGITLDYFEMRIYNRRGNLVYLTTDINKPWDGDITGKRYDENTSEVFAYHITVRTYKGFEREYFGYVVRLP</sequence>
<evidence type="ECO:0008006" key="2">
    <source>
        <dbReference type="Google" id="ProtNLM"/>
    </source>
</evidence>
<dbReference type="NCBIfam" id="TIGR04131">
    <property type="entry name" value="Bac_Flav_CTERM"/>
    <property type="match status" value="1"/>
</dbReference>